<feature type="domain" description="CBS" evidence="8">
    <location>
        <begin position="208"/>
        <end position="266"/>
    </location>
</feature>
<comment type="caution">
    <text evidence="10">The sequence shown here is derived from an EMBL/GenBank/DDBJ whole genome shotgun (WGS) entry which is preliminary data.</text>
</comment>
<gene>
    <name evidence="10" type="ORF">EOS_28895</name>
</gene>
<evidence type="ECO:0000259" key="8">
    <source>
        <dbReference type="PROSITE" id="PS51371"/>
    </source>
</evidence>
<dbReference type="InterPro" id="IPR035474">
    <property type="entry name" value="SIS_Kpsf"/>
</dbReference>
<dbReference type="Gene3D" id="3.40.50.10490">
    <property type="entry name" value="Glucose-6-phosphate isomerase like protein, domain 1"/>
    <property type="match status" value="1"/>
</dbReference>
<dbReference type="InterPro" id="IPR046342">
    <property type="entry name" value="CBS_dom_sf"/>
</dbReference>
<feature type="site" description="Catalytically relevant" evidence="6">
    <location>
        <position position="150"/>
    </location>
</feature>
<dbReference type="PROSITE" id="PS51371">
    <property type="entry name" value="CBS"/>
    <property type="match status" value="2"/>
</dbReference>
<dbReference type="RefSeq" id="WP_047895612.1">
    <property type="nucleotide sequence ID" value="NZ_AEJF01000173.1"/>
</dbReference>
<dbReference type="PIRSF" id="PIRSF004692">
    <property type="entry name" value="KdsD_KpsF"/>
    <property type="match status" value="1"/>
</dbReference>
<organism evidence="10 11">
    <name type="scientific">Caballeronia mineralivorans PML1(12)</name>
    <dbReference type="NCBI Taxonomy" id="908627"/>
    <lineage>
        <taxon>Bacteria</taxon>
        <taxon>Pseudomonadati</taxon>
        <taxon>Pseudomonadota</taxon>
        <taxon>Betaproteobacteria</taxon>
        <taxon>Burkholderiales</taxon>
        <taxon>Burkholderiaceae</taxon>
        <taxon>Caballeronia</taxon>
    </lineage>
</organism>
<dbReference type="PROSITE" id="PS51464">
    <property type="entry name" value="SIS"/>
    <property type="match status" value="1"/>
</dbReference>
<dbReference type="Pfam" id="PF00571">
    <property type="entry name" value="CBS"/>
    <property type="match status" value="2"/>
</dbReference>
<dbReference type="NCBIfam" id="TIGR00393">
    <property type="entry name" value="kpsF"/>
    <property type="match status" value="1"/>
</dbReference>
<dbReference type="Proteomes" id="UP000035963">
    <property type="component" value="Unassembled WGS sequence"/>
</dbReference>
<reference evidence="10 11" key="1">
    <citation type="journal article" date="2015" name="Genome Announc.">
        <title>Draft Genome Sequence of Burkholderia sp. Strain PML1(12), an Ectomycorrhizosphere-Inhabiting Bacterium with Effective Mineral-Weathering Ability.</title>
        <authorList>
            <person name="Uroz S."/>
            <person name="Oger P."/>
        </authorList>
    </citation>
    <scope>NUCLEOTIDE SEQUENCE [LARGE SCALE GENOMIC DNA]</scope>
    <source>
        <strain evidence="11">PML1(12)</strain>
    </source>
</reference>
<feature type="site" description="Catalytically relevant" evidence="6">
    <location>
        <position position="109"/>
    </location>
</feature>
<dbReference type="AlphaFoldDB" id="A0A0J1CQ40"/>
<dbReference type="GO" id="GO:0005975">
    <property type="term" value="P:carbohydrate metabolic process"/>
    <property type="evidence" value="ECO:0007669"/>
    <property type="project" value="InterPro"/>
</dbReference>
<feature type="site" description="Catalytically relevant" evidence="6">
    <location>
        <position position="57"/>
    </location>
</feature>
<proteinExistence type="inferred from homology"/>
<dbReference type="EMBL" id="AEJF01000173">
    <property type="protein sequence ID" value="KLU22750.1"/>
    <property type="molecule type" value="Genomic_DNA"/>
</dbReference>
<dbReference type="GO" id="GO:0019146">
    <property type="term" value="F:arabinose-5-phosphate isomerase activity"/>
    <property type="evidence" value="ECO:0007669"/>
    <property type="project" value="UniProtKB-ARBA"/>
</dbReference>
<feature type="site" description="Catalytically relevant" evidence="6">
    <location>
        <position position="191"/>
    </location>
</feature>
<dbReference type="Pfam" id="PF01380">
    <property type="entry name" value="SIS"/>
    <property type="match status" value="1"/>
</dbReference>
<evidence type="ECO:0000256" key="1">
    <source>
        <dbReference type="ARBA" id="ARBA00008165"/>
    </source>
</evidence>
<keyword evidence="5" id="KW-0479">Metal-binding</keyword>
<dbReference type="InterPro" id="IPR004800">
    <property type="entry name" value="KdsD/KpsF-type"/>
</dbReference>
<dbReference type="InterPro" id="IPR001347">
    <property type="entry name" value="SIS_dom"/>
</dbReference>
<evidence type="ECO:0000256" key="7">
    <source>
        <dbReference type="PROSITE-ProRule" id="PRU00703"/>
    </source>
</evidence>
<evidence type="ECO:0000313" key="11">
    <source>
        <dbReference type="Proteomes" id="UP000035963"/>
    </source>
</evidence>
<evidence type="ECO:0000256" key="4">
    <source>
        <dbReference type="PIRNR" id="PIRNR004692"/>
    </source>
</evidence>
<dbReference type="PANTHER" id="PTHR42745:SF1">
    <property type="entry name" value="ARABINOSE 5-PHOSPHATE ISOMERASE KDSD"/>
    <property type="match status" value="1"/>
</dbReference>
<dbReference type="PANTHER" id="PTHR42745">
    <property type="match status" value="1"/>
</dbReference>
<evidence type="ECO:0000256" key="6">
    <source>
        <dbReference type="PIRSR" id="PIRSR004692-3"/>
    </source>
</evidence>
<dbReference type="PATRIC" id="fig|908627.4.peg.6461"/>
<dbReference type="Gene3D" id="3.10.580.10">
    <property type="entry name" value="CBS-domain"/>
    <property type="match status" value="1"/>
</dbReference>
<dbReference type="SUPFAM" id="SSF53697">
    <property type="entry name" value="SIS domain"/>
    <property type="match status" value="1"/>
</dbReference>
<accession>A0A0J1CQ40</accession>
<keyword evidence="3 7" id="KW-0129">CBS domain</keyword>
<dbReference type="CDD" id="cd04604">
    <property type="entry name" value="CBS_pair_SIS_assoc"/>
    <property type="match status" value="1"/>
</dbReference>
<keyword evidence="10" id="KW-0413">Isomerase</keyword>
<keyword evidence="2" id="KW-0677">Repeat</keyword>
<evidence type="ECO:0000259" key="9">
    <source>
        <dbReference type="PROSITE" id="PS51464"/>
    </source>
</evidence>
<sequence length="327" mass="34944">MIAKINGDRALALARTVLEIEADAVRGLSAQLDDNFTGAVEFLLGCKGRVVVSGIGKSGHIARKFAATLASTGTPGFFVHPAEASHGDLGMVTADDVFIAMSNSGETSELVAILPIIKRLGAKLIAITGRPESSLAKLADVHLNAHVDKEACPMNLSPTASTTAVLALSDALAVAVLDARGFGPDDFARSHPGGALGRRLLTYVRDVMRVGPEVPEVPLDATVSDALFQITAKRMGMTAVVNEKRHVEGIFTDGDLRRILQRDGDFRALPLIDVMTRNPRTIGPDHLAVEAVELMERYRINQMLVVDENAILIGALNMHDLFSKKVI</sequence>
<evidence type="ECO:0000313" key="10">
    <source>
        <dbReference type="EMBL" id="KLU22750.1"/>
    </source>
</evidence>
<keyword evidence="11" id="KW-1185">Reference proteome</keyword>
<dbReference type="GO" id="GO:1901135">
    <property type="term" value="P:carbohydrate derivative metabolic process"/>
    <property type="evidence" value="ECO:0007669"/>
    <property type="project" value="InterPro"/>
</dbReference>
<evidence type="ECO:0000256" key="5">
    <source>
        <dbReference type="PIRSR" id="PIRSR004692-2"/>
    </source>
</evidence>
<dbReference type="SMART" id="SM00116">
    <property type="entry name" value="CBS"/>
    <property type="match status" value="2"/>
</dbReference>
<keyword evidence="5" id="KW-0862">Zinc</keyword>
<dbReference type="FunFam" id="3.40.50.10490:FF:000011">
    <property type="entry name" value="Arabinose 5-phosphate isomerase"/>
    <property type="match status" value="1"/>
</dbReference>
<dbReference type="InterPro" id="IPR000644">
    <property type="entry name" value="CBS_dom"/>
</dbReference>
<dbReference type="CDD" id="cd05014">
    <property type="entry name" value="SIS_Kpsf"/>
    <property type="match status" value="1"/>
</dbReference>
<feature type="domain" description="SIS" evidence="9">
    <location>
        <begin position="39"/>
        <end position="182"/>
    </location>
</feature>
<dbReference type="GO" id="GO:0097367">
    <property type="term" value="F:carbohydrate derivative binding"/>
    <property type="evidence" value="ECO:0007669"/>
    <property type="project" value="InterPro"/>
</dbReference>
<dbReference type="InterPro" id="IPR050986">
    <property type="entry name" value="GutQ/KpsF_isomerases"/>
</dbReference>
<protein>
    <submittedName>
        <fullName evidence="10">Arabinose 5-phosphate isomerase</fullName>
    </submittedName>
</protein>
<evidence type="ECO:0000256" key="3">
    <source>
        <dbReference type="ARBA" id="ARBA00023122"/>
    </source>
</evidence>
<feature type="binding site" evidence="5">
    <location>
        <position position="80"/>
    </location>
    <ligand>
        <name>Zn(2+)</name>
        <dbReference type="ChEBI" id="CHEBI:29105"/>
    </ligand>
</feature>
<name>A0A0J1CQ40_9BURK</name>
<feature type="domain" description="CBS" evidence="8">
    <location>
        <begin position="275"/>
        <end position="327"/>
    </location>
</feature>
<dbReference type="InterPro" id="IPR046348">
    <property type="entry name" value="SIS_dom_sf"/>
</dbReference>
<dbReference type="GO" id="GO:0046872">
    <property type="term" value="F:metal ion binding"/>
    <property type="evidence" value="ECO:0007669"/>
    <property type="project" value="UniProtKB-KW"/>
</dbReference>
<comment type="similarity">
    <text evidence="1 4">Belongs to the SIS family. GutQ/KpsF subfamily.</text>
</comment>
<evidence type="ECO:0000256" key="2">
    <source>
        <dbReference type="ARBA" id="ARBA00022737"/>
    </source>
</evidence>
<dbReference type="OrthoDB" id="9762536at2"/>